<gene>
    <name evidence="2" type="ORF">EV664_101186</name>
</gene>
<dbReference type="EMBL" id="SNWD01000001">
    <property type="protein sequence ID" value="TDN86612.1"/>
    <property type="molecule type" value="Genomic_DNA"/>
</dbReference>
<keyword evidence="3" id="KW-1185">Reference proteome</keyword>
<feature type="signal peptide" evidence="1">
    <location>
        <begin position="1"/>
        <end position="27"/>
    </location>
</feature>
<organism evidence="2 3">
    <name type="scientific">Stakelama pacifica</name>
    <dbReference type="NCBI Taxonomy" id="517720"/>
    <lineage>
        <taxon>Bacteria</taxon>
        <taxon>Pseudomonadati</taxon>
        <taxon>Pseudomonadota</taxon>
        <taxon>Alphaproteobacteria</taxon>
        <taxon>Sphingomonadales</taxon>
        <taxon>Sphingomonadaceae</taxon>
        <taxon>Stakelama</taxon>
    </lineage>
</organism>
<protein>
    <submittedName>
        <fullName evidence="2">Putative sensory transduction regulator</fullName>
    </submittedName>
</protein>
<name>A0A4R6FXG6_9SPHN</name>
<dbReference type="CDD" id="cd17511">
    <property type="entry name" value="YbjN_AmyR-like"/>
    <property type="match status" value="1"/>
</dbReference>
<sequence>MNGDMRTLMAAATILGSAFWLAPASGAQPVLPAQGQNANVTADPQVLAALVRSEGYKVTIDHTDDGDPFLQTDVDGTPFTIFLNNCIAGKSCRTVQFYAGFSVSTPRRLDLINRWNQQKRFAKAYIDDQNDPRLEMDLNLAGGGVARGNFLENFRVWIRLLTAFKKHIGWNDAE</sequence>
<dbReference type="Proteomes" id="UP000295493">
    <property type="component" value="Unassembled WGS sequence"/>
</dbReference>
<reference evidence="2 3" key="1">
    <citation type="submission" date="2019-03" db="EMBL/GenBank/DDBJ databases">
        <title>Genomic Encyclopedia of Type Strains, Phase IV (KMG-IV): sequencing the most valuable type-strain genomes for metagenomic binning, comparative biology and taxonomic classification.</title>
        <authorList>
            <person name="Goeker M."/>
        </authorList>
    </citation>
    <scope>NUCLEOTIDE SEQUENCE [LARGE SCALE GENOMIC DNA]</scope>
    <source>
        <strain evidence="2 3">DSM 25059</strain>
    </source>
</reference>
<comment type="caution">
    <text evidence="2">The sequence shown here is derived from an EMBL/GenBank/DDBJ whole genome shotgun (WGS) entry which is preliminary data.</text>
</comment>
<dbReference type="InterPro" id="IPR019660">
    <property type="entry name" value="Put_sensory_transdc_reg_YbjN"/>
</dbReference>
<dbReference type="Pfam" id="PF10722">
    <property type="entry name" value="YbjN"/>
    <property type="match status" value="1"/>
</dbReference>
<evidence type="ECO:0000313" key="3">
    <source>
        <dbReference type="Proteomes" id="UP000295493"/>
    </source>
</evidence>
<feature type="chain" id="PRO_5020403934" evidence="1">
    <location>
        <begin position="28"/>
        <end position="174"/>
    </location>
</feature>
<keyword evidence="1" id="KW-0732">Signal</keyword>
<proteinExistence type="predicted"/>
<dbReference type="AlphaFoldDB" id="A0A4R6FXG6"/>
<evidence type="ECO:0000256" key="1">
    <source>
        <dbReference type="SAM" id="SignalP"/>
    </source>
</evidence>
<accession>A0A4R6FXG6</accession>
<evidence type="ECO:0000313" key="2">
    <source>
        <dbReference type="EMBL" id="TDN86612.1"/>
    </source>
</evidence>